<evidence type="ECO:0000313" key="3">
    <source>
        <dbReference type="Proteomes" id="UP001153269"/>
    </source>
</evidence>
<evidence type="ECO:0000313" key="2">
    <source>
        <dbReference type="EMBL" id="CAB1440048.1"/>
    </source>
</evidence>
<accession>A0A9N7UZQ6</accession>
<gene>
    <name evidence="2" type="ORF">PLEPLA_LOCUS27814</name>
</gene>
<feature type="region of interest" description="Disordered" evidence="1">
    <location>
        <begin position="31"/>
        <end position="79"/>
    </location>
</feature>
<protein>
    <submittedName>
        <fullName evidence="2">Uncharacterized protein</fullName>
    </submittedName>
</protein>
<proteinExistence type="predicted"/>
<keyword evidence="3" id="KW-1185">Reference proteome</keyword>
<organism evidence="2 3">
    <name type="scientific">Pleuronectes platessa</name>
    <name type="common">European plaice</name>
    <dbReference type="NCBI Taxonomy" id="8262"/>
    <lineage>
        <taxon>Eukaryota</taxon>
        <taxon>Metazoa</taxon>
        <taxon>Chordata</taxon>
        <taxon>Craniata</taxon>
        <taxon>Vertebrata</taxon>
        <taxon>Euteleostomi</taxon>
        <taxon>Actinopterygii</taxon>
        <taxon>Neopterygii</taxon>
        <taxon>Teleostei</taxon>
        <taxon>Neoteleostei</taxon>
        <taxon>Acanthomorphata</taxon>
        <taxon>Carangaria</taxon>
        <taxon>Pleuronectiformes</taxon>
        <taxon>Pleuronectoidei</taxon>
        <taxon>Pleuronectidae</taxon>
        <taxon>Pleuronectes</taxon>
    </lineage>
</organism>
<dbReference type="Proteomes" id="UP001153269">
    <property type="component" value="Unassembled WGS sequence"/>
</dbReference>
<dbReference type="AlphaFoldDB" id="A0A9N7UZQ6"/>
<comment type="caution">
    <text evidence="2">The sequence shown here is derived from an EMBL/GenBank/DDBJ whole genome shotgun (WGS) entry which is preliminary data.</text>
</comment>
<evidence type="ECO:0000256" key="1">
    <source>
        <dbReference type="SAM" id="MobiDB-lite"/>
    </source>
</evidence>
<dbReference type="EMBL" id="CADEAL010002391">
    <property type="protein sequence ID" value="CAB1440048.1"/>
    <property type="molecule type" value="Genomic_DNA"/>
</dbReference>
<name>A0A9N7UZQ6_PLEPL</name>
<reference evidence="2" key="1">
    <citation type="submission" date="2020-03" db="EMBL/GenBank/DDBJ databases">
        <authorList>
            <person name="Weist P."/>
        </authorList>
    </citation>
    <scope>NUCLEOTIDE SEQUENCE</scope>
</reference>
<sequence length="110" mass="12186">MDPDNDSTSRVERSLWSLWSYITGAVNRLFRPEPTTPEYNDPDSFQQPAADSEPADSRPPDSGGRGVDEERPLSTTSLLSPPRSVVVWELCSTSDNFGPEEEIISSEPTE</sequence>